<keyword evidence="1" id="KW-0732">Signal</keyword>
<dbReference type="SUPFAM" id="SSF57414">
    <property type="entry name" value="Hairpin loop containing domain-like"/>
    <property type="match status" value="1"/>
</dbReference>
<evidence type="ECO:0000313" key="4">
    <source>
        <dbReference type="Proteomes" id="UP000887568"/>
    </source>
</evidence>
<reference evidence="3" key="1">
    <citation type="submission" date="2022-11" db="UniProtKB">
        <authorList>
            <consortium name="EnsemblMetazoa"/>
        </authorList>
    </citation>
    <scope>IDENTIFICATION</scope>
</reference>
<feature type="signal peptide" evidence="1">
    <location>
        <begin position="1"/>
        <end position="32"/>
    </location>
</feature>
<feature type="chain" id="PRO_5037793170" description="Apple domain-containing protein" evidence="1">
    <location>
        <begin position="33"/>
        <end position="334"/>
    </location>
</feature>
<dbReference type="OrthoDB" id="6134084at2759"/>
<dbReference type="Proteomes" id="UP000887568">
    <property type="component" value="Unplaced"/>
</dbReference>
<dbReference type="GeneID" id="119737089"/>
<dbReference type="Pfam" id="PF00024">
    <property type="entry name" value="PAN_1"/>
    <property type="match status" value="1"/>
</dbReference>
<evidence type="ECO:0000313" key="3">
    <source>
        <dbReference type="EnsemblMetazoa" id="XP_038067109.1"/>
    </source>
</evidence>
<protein>
    <recommendedName>
        <fullName evidence="2">Apple domain-containing protein</fullName>
    </recommendedName>
</protein>
<feature type="domain" description="Apple" evidence="2">
    <location>
        <begin position="42"/>
        <end position="100"/>
    </location>
</feature>
<dbReference type="EnsemblMetazoa" id="XM_038211181.1">
    <property type="protein sequence ID" value="XP_038067109.1"/>
    <property type="gene ID" value="LOC119737089"/>
</dbReference>
<accession>A0A914AUC3</accession>
<dbReference type="InterPro" id="IPR003609">
    <property type="entry name" value="Pan_app"/>
</dbReference>
<dbReference type="RefSeq" id="XP_038067109.1">
    <property type="nucleotide sequence ID" value="XM_038211181.1"/>
</dbReference>
<dbReference type="Gene3D" id="3.50.4.10">
    <property type="entry name" value="Hepatocyte Growth Factor"/>
    <property type="match status" value="1"/>
</dbReference>
<dbReference type="AlphaFoldDB" id="A0A914AUC3"/>
<name>A0A914AUC3_PATMI</name>
<dbReference type="OMA" id="MTIHINI"/>
<evidence type="ECO:0000259" key="2">
    <source>
        <dbReference type="Pfam" id="PF00024"/>
    </source>
</evidence>
<proteinExistence type="predicted"/>
<sequence length="334" mass="37176">MTAQPTVSGRCSLLPLAWALLAGLWASDGVDALMQPWCSVIDTALVGWNISSSRTATHKLCHLSCLDTPGCQSANYWYPKKECELNSVSHLNVSSRHLVEKAGSVYTFTQQNIGCNFQSTAASCHDDEPKAPCADNMRDPEWRLVFKGVAGTGVKLHDMWTTMNWTSSYEASGHRRDNCLYQAWRNGQLNVRRVKLSLSNSMEVRAELIFNGAGSDIKSWFTQTRLISSPWDDLKSAPFTGGSGQFFSVDGHIEEDRRFYINNNYGGCGVDKGWLLVTESASLVHCPWETETEAHPYPIILYSTTNQKVTWNDLRSNAGPVVRADSLTIHIDTE</sequence>
<evidence type="ECO:0000256" key="1">
    <source>
        <dbReference type="SAM" id="SignalP"/>
    </source>
</evidence>
<organism evidence="3 4">
    <name type="scientific">Patiria miniata</name>
    <name type="common">Bat star</name>
    <name type="synonym">Asterina miniata</name>
    <dbReference type="NCBI Taxonomy" id="46514"/>
    <lineage>
        <taxon>Eukaryota</taxon>
        <taxon>Metazoa</taxon>
        <taxon>Echinodermata</taxon>
        <taxon>Eleutherozoa</taxon>
        <taxon>Asterozoa</taxon>
        <taxon>Asteroidea</taxon>
        <taxon>Valvatacea</taxon>
        <taxon>Valvatida</taxon>
        <taxon>Asterinidae</taxon>
        <taxon>Patiria</taxon>
    </lineage>
</organism>
<keyword evidence="4" id="KW-1185">Reference proteome</keyword>